<name>A0A8J3ERT6_9ACTN</name>
<feature type="transmembrane region" description="Helical" evidence="1">
    <location>
        <begin position="28"/>
        <end position="49"/>
    </location>
</feature>
<feature type="transmembrane region" description="Helical" evidence="1">
    <location>
        <begin position="61"/>
        <end position="79"/>
    </location>
</feature>
<organism evidence="2 3">
    <name type="scientific">Egicoccus halophilus</name>
    <dbReference type="NCBI Taxonomy" id="1670830"/>
    <lineage>
        <taxon>Bacteria</taxon>
        <taxon>Bacillati</taxon>
        <taxon>Actinomycetota</taxon>
        <taxon>Nitriliruptoria</taxon>
        <taxon>Egicoccales</taxon>
        <taxon>Egicoccaceae</taxon>
        <taxon>Egicoccus</taxon>
    </lineage>
</organism>
<keyword evidence="1" id="KW-0472">Membrane</keyword>
<dbReference type="RefSeq" id="WP_130648496.1">
    <property type="nucleotide sequence ID" value="NZ_BMHA01000005.1"/>
</dbReference>
<reference evidence="2" key="1">
    <citation type="journal article" date="2014" name="Int. J. Syst. Evol. Microbiol.">
        <title>Complete genome sequence of Corynebacterium casei LMG S-19264T (=DSM 44701T), isolated from a smear-ripened cheese.</title>
        <authorList>
            <consortium name="US DOE Joint Genome Institute (JGI-PGF)"/>
            <person name="Walter F."/>
            <person name="Albersmeier A."/>
            <person name="Kalinowski J."/>
            <person name="Ruckert C."/>
        </authorList>
    </citation>
    <scope>NUCLEOTIDE SEQUENCE</scope>
    <source>
        <strain evidence="2">CGMCC 1.14988</strain>
    </source>
</reference>
<feature type="transmembrane region" description="Helical" evidence="1">
    <location>
        <begin position="265"/>
        <end position="286"/>
    </location>
</feature>
<proteinExistence type="predicted"/>
<evidence type="ECO:0000313" key="2">
    <source>
        <dbReference type="EMBL" id="GGI05683.1"/>
    </source>
</evidence>
<comment type="caution">
    <text evidence="2">The sequence shown here is derived from an EMBL/GenBank/DDBJ whole genome shotgun (WGS) entry which is preliminary data.</text>
</comment>
<evidence type="ECO:0000313" key="3">
    <source>
        <dbReference type="Proteomes" id="UP000650511"/>
    </source>
</evidence>
<dbReference type="Proteomes" id="UP000650511">
    <property type="component" value="Unassembled WGS sequence"/>
</dbReference>
<reference evidence="2" key="2">
    <citation type="submission" date="2020-09" db="EMBL/GenBank/DDBJ databases">
        <authorList>
            <person name="Sun Q."/>
            <person name="Zhou Y."/>
        </authorList>
    </citation>
    <scope>NUCLEOTIDE SEQUENCE</scope>
    <source>
        <strain evidence="2">CGMCC 1.14988</strain>
    </source>
</reference>
<sequence>MNQLFSSLLPLLDGPLVAVEQAIPSTHPAAWLAVPLGLLFFGGSVYALLWSNYGARKAGAIYGVAFFGFGLLIGVFWWFGGPGIPPYLGITHLPGQNNAHYAENWFAFEPGAERGEFFAPEQAEFVSVEQYLGLEGQDEEEILADPAYASLSGSVNAAVEQMQDQFLPIDGNGVAQIGVERRSALEEEVAEVQPEDSRRANPFYTADVVGEPRIADDPETGLRLLTAEFQTFANFVDDDGVPVTDPIAVGEPGAWYSFFDPGMRWLPSALWTIVSLLGFLASLFWLDRLEMREKRLLADQVEEPEDLAVPIAQ</sequence>
<keyword evidence="3" id="KW-1185">Reference proteome</keyword>
<protein>
    <submittedName>
        <fullName evidence="2">Uncharacterized protein</fullName>
    </submittedName>
</protein>
<keyword evidence="1" id="KW-1133">Transmembrane helix</keyword>
<accession>A0A8J3ERT6</accession>
<keyword evidence="1" id="KW-0812">Transmembrane</keyword>
<dbReference type="AlphaFoldDB" id="A0A8J3ERT6"/>
<evidence type="ECO:0000256" key="1">
    <source>
        <dbReference type="SAM" id="Phobius"/>
    </source>
</evidence>
<dbReference type="OrthoDB" id="5241756at2"/>
<dbReference type="EMBL" id="BMHA01000005">
    <property type="protein sequence ID" value="GGI05683.1"/>
    <property type="molecule type" value="Genomic_DNA"/>
</dbReference>
<gene>
    <name evidence="2" type="ORF">GCM10011354_15310</name>
</gene>